<accession>A0AA37MB88</accession>
<dbReference type="RefSeq" id="WP_238302327.1">
    <property type="nucleotide sequence ID" value="NZ_BPQM01000040.1"/>
</dbReference>
<comment type="caution">
    <text evidence="1">The sequence shown here is derived from an EMBL/GenBank/DDBJ whole genome shotgun (WGS) entry which is preliminary data.</text>
</comment>
<evidence type="ECO:0000313" key="2">
    <source>
        <dbReference type="Proteomes" id="UP001055108"/>
    </source>
</evidence>
<name>A0AA37MB88_9HYPH</name>
<proteinExistence type="predicted"/>
<gene>
    <name evidence="1" type="ORF">NBEOAGPD_1851</name>
</gene>
<dbReference type="Proteomes" id="UP001055108">
    <property type="component" value="Unassembled WGS sequence"/>
</dbReference>
<reference evidence="1" key="2">
    <citation type="submission" date="2021-08" db="EMBL/GenBank/DDBJ databases">
        <authorList>
            <person name="Tani A."/>
            <person name="Ola A."/>
            <person name="Ogura Y."/>
            <person name="Katsura K."/>
            <person name="Hayashi T."/>
        </authorList>
    </citation>
    <scope>NUCLEOTIDE SEQUENCE</scope>
    <source>
        <strain evidence="1">NBRC 103626</strain>
    </source>
</reference>
<keyword evidence="2" id="KW-1185">Reference proteome</keyword>
<evidence type="ECO:0000313" key="1">
    <source>
        <dbReference type="EMBL" id="GJD78633.1"/>
    </source>
</evidence>
<protein>
    <submittedName>
        <fullName evidence="1">Uncharacterized protein</fullName>
    </submittedName>
</protein>
<dbReference type="EMBL" id="BPQM01000040">
    <property type="protein sequence ID" value="GJD78633.1"/>
    <property type="molecule type" value="Genomic_DNA"/>
</dbReference>
<organism evidence="1 2">
    <name type="scientific">Methylobacterium gregans</name>
    <dbReference type="NCBI Taxonomy" id="374424"/>
    <lineage>
        <taxon>Bacteria</taxon>
        <taxon>Pseudomonadati</taxon>
        <taxon>Pseudomonadota</taxon>
        <taxon>Alphaproteobacteria</taxon>
        <taxon>Hyphomicrobiales</taxon>
        <taxon>Methylobacteriaceae</taxon>
        <taxon>Methylobacterium</taxon>
    </lineage>
</organism>
<sequence length="99" mass="11224">MTDALEDEVLAGARETILRNRPAILMEVAPSYYERKGVDFYERVLAALPADDRFLAIELERRSVLRPLGTLLSLTEIADRAGFMRPQDVLLLPPERRIG</sequence>
<dbReference type="AlphaFoldDB" id="A0AA37MB88"/>
<reference evidence="1" key="1">
    <citation type="journal article" date="2016" name="Front. Microbiol.">
        <title>Genome Sequence of the Piezophilic, Mesophilic Sulfate-Reducing Bacterium Desulfovibrio indicus J2T.</title>
        <authorList>
            <person name="Cao J."/>
            <person name="Maignien L."/>
            <person name="Shao Z."/>
            <person name="Alain K."/>
            <person name="Jebbar M."/>
        </authorList>
    </citation>
    <scope>NUCLEOTIDE SEQUENCE</scope>
    <source>
        <strain evidence="1">NBRC 103626</strain>
    </source>
</reference>